<dbReference type="Pfam" id="PF17667">
    <property type="entry name" value="Pkinase_fungal"/>
    <property type="match status" value="1"/>
</dbReference>
<feature type="compositionally biased region" description="Basic and acidic residues" evidence="1">
    <location>
        <begin position="666"/>
        <end position="691"/>
    </location>
</feature>
<name>A0A2H3EJ63_ARMGA</name>
<dbReference type="Gene3D" id="1.10.510.10">
    <property type="entry name" value="Transferase(Phosphotransferase) domain 1"/>
    <property type="match status" value="1"/>
</dbReference>
<dbReference type="OrthoDB" id="312874at2759"/>
<dbReference type="GO" id="GO:0005524">
    <property type="term" value="F:ATP binding"/>
    <property type="evidence" value="ECO:0007669"/>
    <property type="project" value="InterPro"/>
</dbReference>
<dbReference type="InterPro" id="IPR011009">
    <property type="entry name" value="Kinase-like_dom_sf"/>
</dbReference>
<feature type="domain" description="Protein kinase" evidence="2">
    <location>
        <begin position="212"/>
        <end position="576"/>
    </location>
</feature>
<dbReference type="SUPFAM" id="SSF56112">
    <property type="entry name" value="Protein kinase-like (PK-like)"/>
    <property type="match status" value="1"/>
</dbReference>
<dbReference type="PANTHER" id="PTHR38248:SF2">
    <property type="entry name" value="FUNK1 11"/>
    <property type="match status" value="1"/>
</dbReference>
<feature type="compositionally biased region" description="Acidic residues" evidence="1">
    <location>
        <begin position="644"/>
        <end position="655"/>
    </location>
</feature>
<feature type="region of interest" description="Disordered" evidence="1">
    <location>
        <begin position="644"/>
        <end position="698"/>
    </location>
</feature>
<dbReference type="PANTHER" id="PTHR38248">
    <property type="entry name" value="FUNK1 6"/>
    <property type="match status" value="1"/>
</dbReference>
<evidence type="ECO:0000313" key="3">
    <source>
        <dbReference type="EMBL" id="PBL02809.1"/>
    </source>
</evidence>
<dbReference type="STRING" id="47427.A0A2H3EJ63"/>
<dbReference type="EMBL" id="KZ293645">
    <property type="protein sequence ID" value="PBL02809.1"/>
    <property type="molecule type" value="Genomic_DNA"/>
</dbReference>
<reference evidence="4" key="1">
    <citation type="journal article" date="2017" name="Nat. Ecol. Evol.">
        <title>Genome expansion and lineage-specific genetic innovations in the forest pathogenic fungi Armillaria.</title>
        <authorList>
            <person name="Sipos G."/>
            <person name="Prasanna A.N."/>
            <person name="Walter M.C."/>
            <person name="O'Connor E."/>
            <person name="Balint B."/>
            <person name="Krizsan K."/>
            <person name="Kiss B."/>
            <person name="Hess J."/>
            <person name="Varga T."/>
            <person name="Slot J."/>
            <person name="Riley R."/>
            <person name="Boka B."/>
            <person name="Rigling D."/>
            <person name="Barry K."/>
            <person name="Lee J."/>
            <person name="Mihaltcheva S."/>
            <person name="LaButti K."/>
            <person name="Lipzen A."/>
            <person name="Waldron R."/>
            <person name="Moloney N.M."/>
            <person name="Sperisen C."/>
            <person name="Kredics L."/>
            <person name="Vagvoelgyi C."/>
            <person name="Patrignani A."/>
            <person name="Fitzpatrick D."/>
            <person name="Nagy I."/>
            <person name="Doyle S."/>
            <person name="Anderson J.B."/>
            <person name="Grigoriev I.V."/>
            <person name="Gueldener U."/>
            <person name="Muensterkoetter M."/>
            <person name="Nagy L.G."/>
        </authorList>
    </citation>
    <scope>NUCLEOTIDE SEQUENCE [LARGE SCALE GENOMIC DNA]</scope>
    <source>
        <strain evidence="4">Ar21-2</strain>
    </source>
</reference>
<evidence type="ECO:0000256" key="1">
    <source>
        <dbReference type="SAM" id="MobiDB-lite"/>
    </source>
</evidence>
<dbReference type="PROSITE" id="PS50011">
    <property type="entry name" value="PROTEIN_KINASE_DOM"/>
    <property type="match status" value="1"/>
</dbReference>
<evidence type="ECO:0000313" key="4">
    <source>
        <dbReference type="Proteomes" id="UP000217790"/>
    </source>
</evidence>
<dbReference type="Proteomes" id="UP000217790">
    <property type="component" value="Unassembled WGS sequence"/>
</dbReference>
<dbReference type="InterPro" id="IPR040976">
    <property type="entry name" value="Pkinase_fungal"/>
</dbReference>
<accession>A0A2H3EJ63</accession>
<organism evidence="3 4">
    <name type="scientific">Armillaria gallica</name>
    <name type="common">Bulbous honey fungus</name>
    <name type="synonym">Armillaria bulbosa</name>
    <dbReference type="NCBI Taxonomy" id="47427"/>
    <lineage>
        <taxon>Eukaryota</taxon>
        <taxon>Fungi</taxon>
        <taxon>Dikarya</taxon>
        <taxon>Basidiomycota</taxon>
        <taxon>Agaricomycotina</taxon>
        <taxon>Agaricomycetes</taxon>
        <taxon>Agaricomycetidae</taxon>
        <taxon>Agaricales</taxon>
        <taxon>Marasmiineae</taxon>
        <taxon>Physalacriaceae</taxon>
        <taxon>Armillaria</taxon>
    </lineage>
</organism>
<dbReference type="InParanoid" id="A0A2H3EJ63"/>
<dbReference type="AlphaFoldDB" id="A0A2H3EJ63"/>
<dbReference type="InterPro" id="IPR000719">
    <property type="entry name" value="Prot_kinase_dom"/>
</dbReference>
<proteinExistence type="predicted"/>
<gene>
    <name evidence="3" type="ORF">ARMGADRAFT_273017</name>
</gene>
<protein>
    <recommendedName>
        <fullName evidence="2">Protein kinase domain-containing protein</fullName>
    </recommendedName>
</protein>
<evidence type="ECO:0000259" key="2">
    <source>
        <dbReference type="PROSITE" id="PS50011"/>
    </source>
</evidence>
<sequence length="698" mass="78682">MLKKFDVKEGLRWTAFPNDPKASGHLEDEAFKYMATMAAAIVKVARKMIPEGPVPTTVMECKPHEVAISEGRDDGFKSDGHYRLLQTRRPDYVENATSTTPIKPPASIKLNAHKLACDRPAPEEYERGDESMAQNSNSTKLVGNASQATVSILVLLTSDHSCIESFNFIKDYTHLICYVLSLSFATAEELGYDMSITRVAYPLAANPSEHIIQYDYHIGGDTYRTVKCLSSFRASCVPSRATRVWTVCRINDPKHPQRALKDVWVPSNAKTELEIQQENFRSTEENHPEIGKEYRKKYFMEILECEVVQTSQNCNDDMPVFVRERLEIIGDLALYTPETAKVPRTMPGSIISTPTRASLANPDTDNKLRLYNGRKHVRVVFADVGTPLSDIWQPRVLFNALSDALEGLHHLYMGHYVHRDIFAGNIILCNGVGKISDLEYAKKFLSQGPADDPTIGTPIYMAVEVQDAAYLFLNRSTLRNHASTPVLHNYLHDVKSLFWIGIYALFSTVPAKYPKAQLALRVEQHKLFNALFPCHLEALPTEYKSVVKVLLSIHEVLVDHYDKVENLKDFPQQEQFNQVYGTEPLGGLLAPFEAGAKEAYSGDTQSLFSDDPIIITRPARAPIYRETTNDGDRDDDQTYIFDELEQTESSADDEEPPSKVQRKNGKTKEKADGRSHHESLKQESVEGIHSGEKRKRLL</sequence>
<dbReference type="GO" id="GO:0004672">
    <property type="term" value="F:protein kinase activity"/>
    <property type="evidence" value="ECO:0007669"/>
    <property type="project" value="InterPro"/>
</dbReference>
<keyword evidence="4" id="KW-1185">Reference proteome</keyword>